<reference evidence="1" key="1">
    <citation type="submission" date="2022-04" db="EMBL/GenBank/DDBJ databases">
        <title>Genome of the entomopathogenic fungus Entomophthora muscae.</title>
        <authorList>
            <person name="Elya C."/>
            <person name="Lovett B.R."/>
            <person name="Lee E."/>
            <person name="Macias A.M."/>
            <person name="Hajek A.E."/>
            <person name="De Bivort B.L."/>
            <person name="Kasson M.T."/>
            <person name="De Fine Licht H.H."/>
            <person name="Stajich J.E."/>
        </authorList>
    </citation>
    <scope>NUCLEOTIDE SEQUENCE</scope>
    <source>
        <strain evidence="1">Berkeley</strain>
    </source>
</reference>
<name>A0ACC2RQ49_9FUNG</name>
<sequence length="102" mass="11618">MTPFETEDVIDLEDFESDNDSSATVTSHFFFVSSFRISNRSFRCGPNSGLSLSGKRHVLYQRKNDPLKTFSLAEINHFWAPLKGDRSDLKVGKDPRSKLISF</sequence>
<gene>
    <name evidence="1" type="ORF">DSO57_1036571</name>
</gene>
<dbReference type="Proteomes" id="UP001165960">
    <property type="component" value="Unassembled WGS sequence"/>
</dbReference>
<evidence type="ECO:0000313" key="2">
    <source>
        <dbReference type="Proteomes" id="UP001165960"/>
    </source>
</evidence>
<proteinExistence type="predicted"/>
<organism evidence="1 2">
    <name type="scientific">Entomophthora muscae</name>
    <dbReference type="NCBI Taxonomy" id="34485"/>
    <lineage>
        <taxon>Eukaryota</taxon>
        <taxon>Fungi</taxon>
        <taxon>Fungi incertae sedis</taxon>
        <taxon>Zoopagomycota</taxon>
        <taxon>Entomophthoromycotina</taxon>
        <taxon>Entomophthoromycetes</taxon>
        <taxon>Entomophthorales</taxon>
        <taxon>Entomophthoraceae</taxon>
        <taxon>Entomophthora</taxon>
    </lineage>
</organism>
<comment type="caution">
    <text evidence="1">The sequence shown here is derived from an EMBL/GenBank/DDBJ whole genome shotgun (WGS) entry which is preliminary data.</text>
</comment>
<evidence type="ECO:0000313" key="1">
    <source>
        <dbReference type="EMBL" id="KAJ9052209.1"/>
    </source>
</evidence>
<keyword evidence="2" id="KW-1185">Reference proteome</keyword>
<accession>A0ACC2RQ49</accession>
<protein>
    <submittedName>
        <fullName evidence="1">Uncharacterized protein</fullName>
    </submittedName>
</protein>
<dbReference type="EMBL" id="QTSX02006745">
    <property type="protein sequence ID" value="KAJ9052209.1"/>
    <property type="molecule type" value="Genomic_DNA"/>
</dbReference>